<protein>
    <submittedName>
        <fullName evidence="4">Uncharacterized protein</fullName>
    </submittedName>
</protein>
<comment type="caution">
    <text evidence="4">The sequence shown here is derived from an EMBL/GenBank/DDBJ whole genome shotgun (WGS) entry which is preliminary data.</text>
</comment>
<dbReference type="Pfam" id="PF23674">
    <property type="entry name" value="RYYR-CCHC"/>
    <property type="match status" value="1"/>
</dbReference>
<feature type="domain" description="RYYR-CCHC" evidence="3">
    <location>
        <begin position="497"/>
        <end position="580"/>
    </location>
</feature>
<evidence type="ECO:0000256" key="1">
    <source>
        <dbReference type="SAM" id="MobiDB-lite"/>
    </source>
</evidence>
<dbReference type="AlphaFoldDB" id="A0ABD2K9K8"/>
<dbReference type="SUPFAM" id="SSF52949">
    <property type="entry name" value="Macro domain-like"/>
    <property type="match status" value="1"/>
</dbReference>
<evidence type="ECO:0000313" key="5">
    <source>
        <dbReference type="Proteomes" id="UP001620626"/>
    </source>
</evidence>
<feature type="domain" description="Macro" evidence="2">
    <location>
        <begin position="155"/>
        <end position="254"/>
    </location>
</feature>
<accession>A0ABD2K9K8</accession>
<organism evidence="4 5">
    <name type="scientific">Heterodera trifolii</name>
    <dbReference type="NCBI Taxonomy" id="157864"/>
    <lineage>
        <taxon>Eukaryota</taxon>
        <taxon>Metazoa</taxon>
        <taxon>Ecdysozoa</taxon>
        <taxon>Nematoda</taxon>
        <taxon>Chromadorea</taxon>
        <taxon>Rhabditida</taxon>
        <taxon>Tylenchina</taxon>
        <taxon>Tylenchomorpha</taxon>
        <taxon>Tylenchoidea</taxon>
        <taxon>Heteroderidae</taxon>
        <taxon>Heteroderinae</taxon>
        <taxon>Heterodera</taxon>
    </lineage>
</organism>
<dbReference type="EMBL" id="JBICBT010000809">
    <property type="protein sequence ID" value="KAL3099370.1"/>
    <property type="molecule type" value="Genomic_DNA"/>
</dbReference>
<dbReference type="InterPro" id="IPR002589">
    <property type="entry name" value="Macro_dom"/>
</dbReference>
<keyword evidence="5" id="KW-1185">Reference proteome</keyword>
<sequence length="811" mass="88910">MNPITNDNDDDYEAGVGVGGVKIEVVDERHNQQQQHHHQSRYSVWRQQLVDKVEPDEDQAPSQRNARNGGMLFAQSSQYDADLPCTSAQALQHDQQRQQQVLVETFMDGRLRLLCSTRPDENGVGDGGASGEDGGTTGANAVGGLERMSADVLVNFCASDILSGDETFLRVHDLAGPQLKDFCAHYQFIGIGNCRLSNSYGLTNFKKIAHAILPRPVQGDVVDLDELVEFDLAMCYRNVLDLATEDGHCSVLFTHPLVYGDRYGVAKLAVAVITHWLDHSPVSSKLDFVGIACQSGDTLQCYMDLMAELAQHGWADFVAAHSSALFSCLVDSFDTGNKFEPSGASKGAAASLEDPALRVHLVGEDPRRPRRGQPKQLVSYEMGMPTVLDYHGLDMLLEREFAPCIGPTMSAQQNDDDATASVQPKRKGIKRPYDEFIGDESAVGMVKSPSFAEQMQHTAPPNLNDFCIEHYGFDEQYIRAQPDRVYDILFHSSGRVELQLSRNLSATILSIPCPPEEEHNWGMVRQYRMTTQNREGDTLYFRCSRCESLMRYTNDEYRPKLTMKDGDIQGDCFPAHHPQCYPVNKEWVILQQLDRQARLYMMQCDMAQWEAMRQQQQQPTEDNDGTAAAEFGAYSGGSIDHDGGEGSAGGTVPPAIAMLSNGVAAVGVGEEEYGDIGDDDTVLPPSATAIAMLSNGGVIGREYDDDDFATTVPPSTSMAFVPNGAATAAAMPRGYGMDEVMATTTAGHQNHHPVLLGDRQMGFGGGGTAGGKAAATNASRFRKYRIIRKRGAAPNMATAFDWRKTDLDNKR</sequence>
<proteinExistence type="predicted"/>
<name>A0ABD2K9K8_9BILA</name>
<dbReference type="InterPro" id="IPR057001">
    <property type="entry name" value="RYYR-CCHC"/>
</dbReference>
<dbReference type="Gene3D" id="3.40.220.10">
    <property type="entry name" value="Leucine Aminopeptidase, subunit E, domain 1"/>
    <property type="match status" value="1"/>
</dbReference>
<reference evidence="4 5" key="1">
    <citation type="submission" date="2024-10" db="EMBL/GenBank/DDBJ databases">
        <authorList>
            <person name="Kim D."/>
        </authorList>
    </citation>
    <scope>NUCLEOTIDE SEQUENCE [LARGE SCALE GENOMIC DNA]</scope>
    <source>
        <strain evidence="4">BH-2024</strain>
    </source>
</reference>
<dbReference type="Pfam" id="PF01661">
    <property type="entry name" value="Macro"/>
    <property type="match status" value="1"/>
</dbReference>
<evidence type="ECO:0000313" key="4">
    <source>
        <dbReference type="EMBL" id="KAL3099370.1"/>
    </source>
</evidence>
<dbReference type="Proteomes" id="UP001620626">
    <property type="component" value="Unassembled WGS sequence"/>
</dbReference>
<evidence type="ECO:0000259" key="2">
    <source>
        <dbReference type="Pfam" id="PF01661"/>
    </source>
</evidence>
<evidence type="ECO:0000259" key="3">
    <source>
        <dbReference type="Pfam" id="PF23674"/>
    </source>
</evidence>
<gene>
    <name evidence="4" type="ORF">niasHT_022113</name>
</gene>
<feature type="region of interest" description="Disordered" evidence="1">
    <location>
        <begin position="614"/>
        <end position="652"/>
    </location>
</feature>
<dbReference type="InterPro" id="IPR043472">
    <property type="entry name" value="Macro_dom-like"/>
</dbReference>